<protein>
    <submittedName>
        <fullName evidence="1">Uncharacterized protein</fullName>
    </submittedName>
</protein>
<organism evidence="1 2">
    <name type="scientific">Melipona bicolor</name>
    <dbReference type="NCBI Taxonomy" id="60889"/>
    <lineage>
        <taxon>Eukaryota</taxon>
        <taxon>Metazoa</taxon>
        <taxon>Ecdysozoa</taxon>
        <taxon>Arthropoda</taxon>
        <taxon>Hexapoda</taxon>
        <taxon>Insecta</taxon>
        <taxon>Pterygota</taxon>
        <taxon>Neoptera</taxon>
        <taxon>Endopterygota</taxon>
        <taxon>Hymenoptera</taxon>
        <taxon>Apocrita</taxon>
        <taxon>Aculeata</taxon>
        <taxon>Apoidea</taxon>
        <taxon>Anthophila</taxon>
        <taxon>Apidae</taxon>
        <taxon>Melipona</taxon>
    </lineage>
</organism>
<dbReference type="Proteomes" id="UP001177670">
    <property type="component" value="Unassembled WGS sequence"/>
</dbReference>
<name>A0AA40G4Y9_9HYME</name>
<evidence type="ECO:0000313" key="1">
    <source>
        <dbReference type="EMBL" id="KAK1131195.1"/>
    </source>
</evidence>
<accession>A0AA40G4Y9</accession>
<comment type="caution">
    <text evidence="1">The sequence shown here is derived from an EMBL/GenBank/DDBJ whole genome shotgun (WGS) entry which is preliminary data.</text>
</comment>
<gene>
    <name evidence="1" type="ORF">K0M31_017483</name>
</gene>
<evidence type="ECO:0000313" key="2">
    <source>
        <dbReference type="Proteomes" id="UP001177670"/>
    </source>
</evidence>
<sequence length="121" mass="12787">MGKKEEAAPPLSGVQAGSLTAGMQLEALFRAIGNTDNAIQPGSGIVPLTLDSSTATKCKTCVEAIGIESVRETMETFESRKPNLYLSDIIPTSSKQKESDGLLYTVRSLVMVRKPVASAKG</sequence>
<dbReference type="AlphaFoldDB" id="A0AA40G4Y9"/>
<keyword evidence="2" id="KW-1185">Reference proteome</keyword>
<proteinExistence type="predicted"/>
<reference evidence="1" key="1">
    <citation type="submission" date="2021-10" db="EMBL/GenBank/DDBJ databases">
        <title>Melipona bicolor Genome sequencing and assembly.</title>
        <authorList>
            <person name="Araujo N.S."/>
            <person name="Arias M.C."/>
        </authorList>
    </citation>
    <scope>NUCLEOTIDE SEQUENCE</scope>
    <source>
        <strain evidence="1">USP_2M_L1-L4_2017</strain>
        <tissue evidence="1">Whole body</tissue>
    </source>
</reference>
<dbReference type="EMBL" id="JAHYIQ010000006">
    <property type="protein sequence ID" value="KAK1131195.1"/>
    <property type="molecule type" value="Genomic_DNA"/>
</dbReference>